<name>A0A7K0KCU2_9BACT</name>
<dbReference type="EMBL" id="VUNG01000004">
    <property type="protein sequence ID" value="MST83714.1"/>
    <property type="molecule type" value="Genomic_DNA"/>
</dbReference>
<evidence type="ECO:0000259" key="1">
    <source>
        <dbReference type="Pfam" id="PF04230"/>
    </source>
</evidence>
<dbReference type="AlphaFoldDB" id="A0A7K0KCU2"/>
<dbReference type="RefSeq" id="WP_154533294.1">
    <property type="nucleotide sequence ID" value="NZ_VUNG01000004.1"/>
</dbReference>
<gene>
    <name evidence="2" type="ORF">FYJ73_03300</name>
</gene>
<keyword evidence="3" id="KW-1185">Reference proteome</keyword>
<comment type="caution">
    <text evidence="2">The sequence shown here is derived from an EMBL/GenBank/DDBJ whole genome shotgun (WGS) entry which is preliminary data.</text>
</comment>
<accession>A0A7K0KCU2</accession>
<proteinExistence type="predicted"/>
<dbReference type="Proteomes" id="UP000438914">
    <property type="component" value="Unassembled WGS sequence"/>
</dbReference>
<organism evidence="2 3">
    <name type="scientific">Hallella mizrahii</name>
    <dbReference type="NCBI Taxonomy" id="2606637"/>
    <lineage>
        <taxon>Bacteria</taxon>
        <taxon>Pseudomonadati</taxon>
        <taxon>Bacteroidota</taxon>
        <taxon>Bacteroidia</taxon>
        <taxon>Bacteroidales</taxon>
        <taxon>Prevotellaceae</taxon>
        <taxon>Hallella</taxon>
    </lineage>
</organism>
<protein>
    <submittedName>
        <fullName evidence="2">Polysaccharide pyruvyl transferase family protein</fullName>
    </submittedName>
</protein>
<reference evidence="2 3" key="1">
    <citation type="submission" date="2019-08" db="EMBL/GenBank/DDBJ databases">
        <title>In-depth cultivation of the pig gut microbiome towards novel bacterial diversity and tailored functional studies.</title>
        <authorList>
            <person name="Wylensek D."/>
            <person name="Hitch T.C.A."/>
            <person name="Clavel T."/>
        </authorList>
    </citation>
    <scope>NUCLEOTIDE SEQUENCE [LARGE SCALE GENOMIC DNA]</scope>
    <source>
        <strain evidence="2 3">LKV-178-WT-2A</strain>
    </source>
</reference>
<dbReference type="Pfam" id="PF04230">
    <property type="entry name" value="PS_pyruv_trans"/>
    <property type="match status" value="1"/>
</dbReference>
<keyword evidence="2" id="KW-0808">Transferase</keyword>
<evidence type="ECO:0000313" key="2">
    <source>
        <dbReference type="EMBL" id="MST83714.1"/>
    </source>
</evidence>
<dbReference type="GO" id="GO:0016740">
    <property type="term" value="F:transferase activity"/>
    <property type="evidence" value="ECO:0007669"/>
    <property type="project" value="UniProtKB-KW"/>
</dbReference>
<sequence length="376" mass="43140">MNTDTITCHNVYNYGASLQAYALQHYLESLGHDVKIIDFQPWFHRDRYKPFFISPGGRLYSICKACPPLKYILVPLKYRSRLISMVKTWGRKKTFDDFTKQYLSLTCRYNTSEELKANPPHADVYIAGSDQIWNTESYNGKEPGYYLDFGTAKKISYAASFAVSEIQEEWRPFVKSQLSHFQHISVREKTGVSILKSMGFQNGVQVVDPVFLLGADEWKTLAHKAKDYGLKENNYIVVYDFLNDERIAAFVKKLKEHTNMTVVSINDFNILPYVDININDAGPLEFVSLISKAAAVVCSSFHASAFSLIFKKPFYVFPLIGQNNSSRMEDLLNLIGHHERFMPDEILDDMDYDAIQFVLDKEIGKSKDVLQSFIKS</sequence>
<dbReference type="InterPro" id="IPR007345">
    <property type="entry name" value="Polysacch_pyruvyl_Trfase"/>
</dbReference>
<feature type="domain" description="Polysaccharide pyruvyl transferase" evidence="1">
    <location>
        <begin position="13"/>
        <end position="317"/>
    </location>
</feature>
<evidence type="ECO:0000313" key="3">
    <source>
        <dbReference type="Proteomes" id="UP000438914"/>
    </source>
</evidence>